<reference evidence="3" key="1">
    <citation type="submission" date="2023-10" db="EMBL/GenBank/DDBJ databases">
        <title>Genome assembly of Pristionchus species.</title>
        <authorList>
            <person name="Yoshida K."/>
            <person name="Sommer R.J."/>
        </authorList>
    </citation>
    <scope>NUCLEOTIDE SEQUENCE</scope>
    <source>
        <strain evidence="3">RS5133</strain>
    </source>
</reference>
<dbReference type="AlphaFoldDB" id="A0AAV5VT22"/>
<keyword evidence="4" id="KW-1185">Reference proteome</keyword>
<dbReference type="EMBL" id="BTSY01000004">
    <property type="protein sequence ID" value="GMT22714.1"/>
    <property type="molecule type" value="Genomic_DNA"/>
</dbReference>
<evidence type="ECO:0000313" key="3">
    <source>
        <dbReference type="EMBL" id="GMT22714.1"/>
    </source>
</evidence>
<dbReference type="PROSITE" id="PS50948">
    <property type="entry name" value="PAN"/>
    <property type="match status" value="1"/>
</dbReference>
<dbReference type="InterPro" id="IPR003609">
    <property type="entry name" value="Pan_app"/>
</dbReference>
<accession>A0AAV5VT22</accession>
<comment type="caution">
    <text evidence="3">The sequence shown here is derived from an EMBL/GenBank/DDBJ whole genome shotgun (WGS) entry which is preliminary data.</text>
</comment>
<name>A0AAV5VT22_9BILA</name>
<feature type="signal peptide" evidence="1">
    <location>
        <begin position="1"/>
        <end position="32"/>
    </location>
</feature>
<sequence length="304" mass="33520">MFQRRRNQASSEMSLRLVLIVLMVNQMAGVAALTCFAPVTSIDVPTFRHVLRFVTTADNRQQCEFECRFTKKCTAYSFGQSCTLLGYAYSTVSCKVPELIYVAQTTPCPDKAPASIEEDFGTDPCITKAFPGEITINKEFPCTLRDALGQTTFHIIRGIRPNGERVTIDNDGISNITFNAMANMWHYTFRLNEPGGPAYEERLVAAMCVTADDRCPCDALPMTPHAVAGKVPARTGVDGVCANPAHIFRATGFKDAKRAQTAAGLYVLDPYNFALTCRAGMWMVRRISNIYAEFSVRMASCSPA</sequence>
<feature type="domain" description="Apple" evidence="2">
    <location>
        <begin position="35"/>
        <end position="94"/>
    </location>
</feature>
<gene>
    <name evidence="3" type="ORF">PFISCL1PPCAC_14011</name>
</gene>
<protein>
    <recommendedName>
        <fullName evidence="2">Apple domain-containing protein</fullName>
    </recommendedName>
</protein>
<keyword evidence="1" id="KW-0732">Signal</keyword>
<proteinExistence type="predicted"/>
<evidence type="ECO:0000259" key="2">
    <source>
        <dbReference type="PROSITE" id="PS50948"/>
    </source>
</evidence>
<evidence type="ECO:0000313" key="4">
    <source>
        <dbReference type="Proteomes" id="UP001432322"/>
    </source>
</evidence>
<evidence type="ECO:0000256" key="1">
    <source>
        <dbReference type="SAM" id="SignalP"/>
    </source>
</evidence>
<dbReference type="Proteomes" id="UP001432322">
    <property type="component" value="Unassembled WGS sequence"/>
</dbReference>
<feature type="chain" id="PRO_5043820439" description="Apple domain-containing protein" evidence="1">
    <location>
        <begin position="33"/>
        <end position="304"/>
    </location>
</feature>
<organism evidence="3 4">
    <name type="scientific">Pristionchus fissidentatus</name>
    <dbReference type="NCBI Taxonomy" id="1538716"/>
    <lineage>
        <taxon>Eukaryota</taxon>
        <taxon>Metazoa</taxon>
        <taxon>Ecdysozoa</taxon>
        <taxon>Nematoda</taxon>
        <taxon>Chromadorea</taxon>
        <taxon>Rhabditida</taxon>
        <taxon>Rhabditina</taxon>
        <taxon>Diplogasteromorpha</taxon>
        <taxon>Diplogasteroidea</taxon>
        <taxon>Neodiplogasteridae</taxon>
        <taxon>Pristionchus</taxon>
    </lineage>
</organism>